<feature type="compositionally biased region" description="Low complexity" evidence="1">
    <location>
        <begin position="372"/>
        <end position="395"/>
    </location>
</feature>
<proteinExistence type="predicted"/>
<reference evidence="3 4" key="1">
    <citation type="submission" date="2023-04" db="EMBL/GenBank/DDBJ databases">
        <title>A novel bacteria isolated from coastal sediment.</title>
        <authorList>
            <person name="Liu X.-J."/>
            <person name="Du Z.-J."/>
        </authorList>
    </citation>
    <scope>NUCLEOTIDE SEQUENCE [LARGE SCALE GENOMIC DNA]</scope>
    <source>
        <strain evidence="3 4">SDUM461003</strain>
    </source>
</reference>
<protein>
    <submittedName>
        <fullName evidence="3">Uncharacterized protein</fullName>
    </submittedName>
</protein>
<keyword evidence="2" id="KW-1133">Transmembrane helix</keyword>
<keyword evidence="4" id="KW-1185">Reference proteome</keyword>
<feature type="region of interest" description="Disordered" evidence="1">
    <location>
        <begin position="364"/>
        <end position="426"/>
    </location>
</feature>
<accession>A0ABU1ATK7</accession>
<feature type="transmembrane region" description="Helical" evidence="2">
    <location>
        <begin position="14"/>
        <end position="36"/>
    </location>
</feature>
<dbReference type="Gene3D" id="1.20.1170.10">
    <property type="match status" value="1"/>
</dbReference>
<organism evidence="3 4">
    <name type="scientific">Thalassobacterium maritimum</name>
    <dbReference type="NCBI Taxonomy" id="3041265"/>
    <lineage>
        <taxon>Bacteria</taxon>
        <taxon>Pseudomonadati</taxon>
        <taxon>Verrucomicrobiota</taxon>
        <taxon>Opitutia</taxon>
        <taxon>Puniceicoccales</taxon>
        <taxon>Coraliomargaritaceae</taxon>
        <taxon>Thalassobacterium</taxon>
    </lineage>
</organism>
<sequence length="531" mass="57376">MQSDEDLQTTLSKWPFIIGDVMLVVIALAIAILGDWQLTNMQVASCVISVALGCCLFVLPYILEYQVRVREEVEDRTADLRIMRRHLIAAEEQLDTFGAQIKSLKQGLEERAQAKPEQSVSNETLEALATLKEMKAQWAPLESQQSEQAQQLEAQAQQFDTFTQQLDALAQQVNALVESQQSQVDAIQTLKSDFELIPALRSELDAVRAQVAARPIVAAEPTTGEEATTAAEPTTVGVSSPVVAEPTADPEAVEPTAEEASGSTTAEPTLFTEELTPVTEVPVEAEALAPVEEPEPLAEPAAIVEPPTAPAEAAAASAEEPVFKKVRSTRTRRNSGSGMLKRAMFGLKQESESQAVSRIILSKGSRSELRPSAETVSEEAAPAAAASENQLPAAESESEPESEEVLAPEPAEPAEAAEAHSAEAAVRPKPELEFMVDGVPRQASKAVESTVVASVFIGIGNKPFIRGNGPGLSWDRGVEMEFEEIGKWCWMAPLEIEQPIEIQVFRNDEDPDTTGTYTLEPGQELRVSPEF</sequence>
<dbReference type="Proteomes" id="UP001225316">
    <property type="component" value="Unassembled WGS sequence"/>
</dbReference>
<feature type="region of interest" description="Disordered" evidence="1">
    <location>
        <begin position="506"/>
        <end position="531"/>
    </location>
</feature>
<dbReference type="EMBL" id="JARXHW010000015">
    <property type="protein sequence ID" value="MDQ8207499.1"/>
    <property type="molecule type" value="Genomic_DNA"/>
</dbReference>
<evidence type="ECO:0000256" key="1">
    <source>
        <dbReference type="SAM" id="MobiDB-lite"/>
    </source>
</evidence>
<feature type="compositionally biased region" description="Basic and acidic residues" evidence="1">
    <location>
        <begin position="417"/>
        <end position="426"/>
    </location>
</feature>
<keyword evidence="2" id="KW-0812">Transmembrane</keyword>
<feature type="transmembrane region" description="Helical" evidence="2">
    <location>
        <begin position="43"/>
        <end position="63"/>
    </location>
</feature>
<gene>
    <name evidence="3" type="ORF">QEH52_08265</name>
</gene>
<feature type="compositionally biased region" description="Acidic residues" evidence="1">
    <location>
        <begin position="396"/>
        <end position="406"/>
    </location>
</feature>
<name>A0ABU1ATK7_9BACT</name>
<keyword evidence="2" id="KW-0472">Membrane</keyword>
<feature type="region of interest" description="Disordered" evidence="1">
    <location>
        <begin position="219"/>
        <end position="268"/>
    </location>
</feature>
<evidence type="ECO:0000256" key="2">
    <source>
        <dbReference type="SAM" id="Phobius"/>
    </source>
</evidence>
<evidence type="ECO:0000313" key="4">
    <source>
        <dbReference type="Proteomes" id="UP001225316"/>
    </source>
</evidence>
<dbReference type="RefSeq" id="WP_308949645.1">
    <property type="nucleotide sequence ID" value="NZ_JARXHW010000015.1"/>
</dbReference>
<feature type="compositionally biased region" description="Low complexity" evidence="1">
    <location>
        <begin position="219"/>
        <end position="237"/>
    </location>
</feature>
<feature type="compositionally biased region" description="Low complexity" evidence="1">
    <location>
        <begin position="407"/>
        <end position="416"/>
    </location>
</feature>
<evidence type="ECO:0000313" key="3">
    <source>
        <dbReference type="EMBL" id="MDQ8207499.1"/>
    </source>
</evidence>
<comment type="caution">
    <text evidence="3">The sequence shown here is derived from an EMBL/GenBank/DDBJ whole genome shotgun (WGS) entry which is preliminary data.</text>
</comment>